<dbReference type="AlphaFoldDB" id="A0A5P1FMY7"/>
<keyword evidence="1" id="KW-0732">Signal</keyword>
<dbReference type="Gramene" id="ONK78787">
    <property type="protein sequence ID" value="ONK78787"/>
    <property type="gene ID" value="A4U43_C02F22430"/>
</dbReference>
<evidence type="ECO:0008006" key="4">
    <source>
        <dbReference type="Google" id="ProtNLM"/>
    </source>
</evidence>
<accession>A0A5P1FMY7</accession>
<dbReference type="EMBL" id="CM007382">
    <property type="protein sequence ID" value="ONK78787.1"/>
    <property type="molecule type" value="Genomic_DNA"/>
</dbReference>
<feature type="signal peptide" evidence="1">
    <location>
        <begin position="1"/>
        <end position="24"/>
    </location>
</feature>
<feature type="chain" id="PRO_5024416594" description="Hexosyltransferase" evidence="1">
    <location>
        <begin position="25"/>
        <end position="152"/>
    </location>
</feature>
<proteinExistence type="predicted"/>
<reference evidence="3" key="1">
    <citation type="journal article" date="2017" name="Nat. Commun.">
        <title>The asparagus genome sheds light on the origin and evolution of a young Y chromosome.</title>
        <authorList>
            <person name="Harkess A."/>
            <person name="Zhou J."/>
            <person name="Xu C."/>
            <person name="Bowers J.E."/>
            <person name="Van der Hulst R."/>
            <person name="Ayyampalayam S."/>
            <person name="Mercati F."/>
            <person name="Riccardi P."/>
            <person name="McKain M.R."/>
            <person name="Kakrana A."/>
            <person name="Tang H."/>
            <person name="Ray J."/>
            <person name="Groenendijk J."/>
            <person name="Arikit S."/>
            <person name="Mathioni S.M."/>
            <person name="Nakano M."/>
            <person name="Shan H."/>
            <person name="Telgmann-Rauber A."/>
            <person name="Kanno A."/>
            <person name="Yue Z."/>
            <person name="Chen H."/>
            <person name="Li W."/>
            <person name="Chen Y."/>
            <person name="Xu X."/>
            <person name="Zhang Y."/>
            <person name="Luo S."/>
            <person name="Chen H."/>
            <person name="Gao J."/>
            <person name="Mao Z."/>
            <person name="Pires J.C."/>
            <person name="Luo M."/>
            <person name="Kudrna D."/>
            <person name="Wing R.A."/>
            <person name="Meyers B.C."/>
            <person name="Yi K."/>
            <person name="Kong H."/>
            <person name="Lavrijsen P."/>
            <person name="Sunseri F."/>
            <person name="Falavigna A."/>
            <person name="Ye Y."/>
            <person name="Leebens-Mack J.H."/>
            <person name="Chen G."/>
        </authorList>
    </citation>
    <scope>NUCLEOTIDE SEQUENCE [LARGE SCALE GENOMIC DNA]</scope>
    <source>
        <strain evidence="3">cv. DH0086</strain>
    </source>
</reference>
<sequence length="152" mass="16244">MKKWTGGTLILILTLTLFLRYSLPPSLPLPKIKALVPSSPPLPGLSELITPKFTHHLTPNPNLIWPHILPLLSRPDALPATADAVKEASIAWRDLMASVRAGKDADLSPEKGKACPFSVRGNGSGVEIPCGLVQDSAVTVVGVPVGCEEWEQ</sequence>
<dbReference type="OMA" id="WRDLMAS"/>
<gene>
    <name evidence="2" type="ORF">A4U43_C02F22430</name>
</gene>
<organism evidence="2 3">
    <name type="scientific">Asparagus officinalis</name>
    <name type="common">Garden asparagus</name>
    <dbReference type="NCBI Taxonomy" id="4686"/>
    <lineage>
        <taxon>Eukaryota</taxon>
        <taxon>Viridiplantae</taxon>
        <taxon>Streptophyta</taxon>
        <taxon>Embryophyta</taxon>
        <taxon>Tracheophyta</taxon>
        <taxon>Spermatophyta</taxon>
        <taxon>Magnoliopsida</taxon>
        <taxon>Liliopsida</taxon>
        <taxon>Asparagales</taxon>
        <taxon>Asparagaceae</taxon>
        <taxon>Asparagoideae</taxon>
        <taxon>Asparagus</taxon>
    </lineage>
</organism>
<evidence type="ECO:0000313" key="2">
    <source>
        <dbReference type="EMBL" id="ONK78787.1"/>
    </source>
</evidence>
<name>A0A5P1FMY7_ASPOF</name>
<dbReference type="Proteomes" id="UP000243459">
    <property type="component" value="Chromosome 2"/>
</dbReference>
<protein>
    <recommendedName>
        <fullName evidence="4">Hexosyltransferase</fullName>
    </recommendedName>
</protein>
<evidence type="ECO:0000256" key="1">
    <source>
        <dbReference type="SAM" id="SignalP"/>
    </source>
</evidence>
<evidence type="ECO:0000313" key="3">
    <source>
        <dbReference type="Proteomes" id="UP000243459"/>
    </source>
</evidence>
<keyword evidence="3" id="KW-1185">Reference proteome</keyword>